<dbReference type="GeneID" id="66164090"/>
<evidence type="ECO:0000256" key="4">
    <source>
        <dbReference type="PROSITE-ProRule" id="PRU10055"/>
    </source>
</evidence>
<accession>A0A8D5U8X6</accession>
<dbReference type="PRINTS" id="PR00131">
    <property type="entry name" value="GLHYDRLASE1"/>
</dbReference>
<dbReference type="PANTHER" id="PTHR10353:SF209">
    <property type="entry name" value="GALACTOLIPID GALACTOSYLTRANSFERASE SFR2, CHLOROPLASTIC"/>
    <property type="match status" value="1"/>
</dbReference>
<gene>
    <name evidence="6" type="ORF">KN1_23600</name>
</gene>
<evidence type="ECO:0000313" key="6">
    <source>
        <dbReference type="EMBL" id="BCU71063.1"/>
    </source>
</evidence>
<dbReference type="InterPro" id="IPR018120">
    <property type="entry name" value="Glyco_hydro_1_AS"/>
</dbReference>
<evidence type="ECO:0000313" key="7">
    <source>
        <dbReference type="Proteomes" id="UP000825123"/>
    </source>
</evidence>
<keyword evidence="7" id="KW-1185">Reference proteome</keyword>
<protein>
    <submittedName>
        <fullName evidence="6">Beta-galactosidase</fullName>
    </submittedName>
</protein>
<dbReference type="KEGG" id="csty:KN1_23600"/>
<proteinExistence type="inferred from homology"/>
<feature type="active site" description="Nucleophile" evidence="4">
    <location>
        <position position="312"/>
    </location>
</feature>
<evidence type="ECO:0000256" key="3">
    <source>
        <dbReference type="ARBA" id="ARBA00023295"/>
    </source>
</evidence>
<dbReference type="GO" id="GO:0005975">
    <property type="term" value="P:carbohydrate metabolic process"/>
    <property type="evidence" value="ECO:0007669"/>
    <property type="project" value="InterPro"/>
</dbReference>
<dbReference type="InterPro" id="IPR017853">
    <property type="entry name" value="GH"/>
</dbReference>
<dbReference type="PROSITE" id="PS00572">
    <property type="entry name" value="GLYCOSYL_HYDROL_F1_1"/>
    <property type="match status" value="1"/>
</dbReference>
<evidence type="ECO:0000256" key="2">
    <source>
        <dbReference type="ARBA" id="ARBA00022801"/>
    </source>
</evidence>
<sequence>MKFGFSTSAFQFEETNTNSDWYEWLKDEVNITSGKVVPYLPYMNYYLTRYMKIHEIAEKLNASIWRFNPSWARLFKDSKRVDDDAVKKYREILKDLKNRGFTVILCLNHFDLPLWVHQPIIARDFLLSKGKLGWYTEDTVKEFLSFSKFVVDNFSEYVDLWCTFNEPNILANFSYLTGIFPPGITSKNAFQKALTNIVTAHNLVYEELKGLKVGIIYNFPYVQGSKEMEENIAYSFLEKVKFDWIGVNYYSRIVYDENGSPKKGYGIFCQPNSVSLEGNPTSDYGWEVYPKGLEEVLKAVNNRFNKPIYVTENGIADSRDFLRPNFLAQHLEAIKNSGIKVEAYLHWSIIDNFEWNFGYEMKFGLYTLDLKPRPSSYLFKEFTEVYSNA</sequence>
<dbReference type="RefSeq" id="WP_221287819.1">
    <property type="nucleotide sequence ID" value="NZ_AP024597.1"/>
</dbReference>
<comment type="similarity">
    <text evidence="1 5">Belongs to the glycosyl hydrolase 1 family.</text>
</comment>
<dbReference type="EMBL" id="AP024597">
    <property type="protein sequence ID" value="BCU71063.1"/>
    <property type="molecule type" value="Genomic_DNA"/>
</dbReference>
<dbReference type="Proteomes" id="UP000825123">
    <property type="component" value="Chromosome"/>
</dbReference>
<dbReference type="Pfam" id="PF00232">
    <property type="entry name" value="Glyco_hydro_1"/>
    <property type="match status" value="2"/>
</dbReference>
<dbReference type="AlphaFoldDB" id="A0A8D5U8X6"/>
<dbReference type="PANTHER" id="PTHR10353">
    <property type="entry name" value="GLYCOSYL HYDROLASE"/>
    <property type="match status" value="1"/>
</dbReference>
<dbReference type="Gene3D" id="3.20.20.80">
    <property type="entry name" value="Glycosidases"/>
    <property type="match status" value="1"/>
</dbReference>
<evidence type="ECO:0000256" key="1">
    <source>
        <dbReference type="ARBA" id="ARBA00010838"/>
    </source>
</evidence>
<keyword evidence="2" id="KW-0378">Hydrolase</keyword>
<dbReference type="GO" id="GO:0008422">
    <property type="term" value="F:beta-glucosidase activity"/>
    <property type="evidence" value="ECO:0007669"/>
    <property type="project" value="TreeGrafter"/>
</dbReference>
<evidence type="ECO:0000256" key="5">
    <source>
        <dbReference type="RuleBase" id="RU003690"/>
    </source>
</evidence>
<name>A0A8D5U8X6_9CREN</name>
<dbReference type="InterPro" id="IPR001360">
    <property type="entry name" value="Glyco_hydro_1"/>
</dbReference>
<keyword evidence="3" id="KW-0326">Glycosidase</keyword>
<dbReference type="SUPFAM" id="SSF51445">
    <property type="entry name" value="(Trans)glycosidases"/>
    <property type="match status" value="1"/>
</dbReference>
<reference evidence="6 7" key="1">
    <citation type="submission" date="2021-04" db="EMBL/GenBank/DDBJ databases">
        <title>Complete genome sequence of Stygiolobus sp. KN-1.</title>
        <authorList>
            <person name="Nakamura K."/>
            <person name="Sakai H."/>
            <person name="Kurosawa N."/>
        </authorList>
    </citation>
    <scope>NUCLEOTIDE SEQUENCE [LARGE SCALE GENOMIC DNA]</scope>
    <source>
        <strain evidence="6 7">KN-1</strain>
    </source>
</reference>
<organism evidence="6 7">
    <name type="scientific">Stygiolobus caldivivus</name>
    <dbReference type="NCBI Taxonomy" id="2824673"/>
    <lineage>
        <taxon>Archaea</taxon>
        <taxon>Thermoproteota</taxon>
        <taxon>Thermoprotei</taxon>
        <taxon>Sulfolobales</taxon>
        <taxon>Sulfolobaceae</taxon>
        <taxon>Stygiolobus</taxon>
    </lineage>
</organism>